<dbReference type="AlphaFoldDB" id="A0A1X0NK35"/>
<evidence type="ECO:0000313" key="4">
    <source>
        <dbReference type="Proteomes" id="UP000192257"/>
    </source>
</evidence>
<feature type="compositionally biased region" description="Polar residues" evidence="1">
    <location>
        <begin position="51"/>
        <end position="61"/>
    </location>
</feature>
<protein>
    <recommendedName>
        <fullName evidence="5">Mucin TcMUCII</fullName>
    </recommendedName>
</protein>
<feature type="chain" id="PRO_5013389579" description="Mucin TcMUCII" evidence="2">
    <location>
        <begin position="25"/>
        <end position="288"/>
    </location>
</feature>
<keyword evidence="2" id="KW-0732">Signal</keyword>
<name>A0A1X0NK35_9TRYP</name>
<evidence type="ECO:0000313" key="3">
    <source>
        <dbReference type="EMBL" id="ORC84539.1"/>
    </source>
</evidence>
<sequence length="288" mass="29848">MMMMSRVICVLAVVLCCACSSTMASGVGTALGALAPTFMDWGAPDKYKSSLGRTGQPTGTRRNNDDPTHSHRSEVENEELAKRRSEESAEEMPPEGDPFTQGSGKDGGISKHQDSSDHSRGTEAGEVERGPAAVQGEVSSAVQSGVSTLPSTGTAGTHDEEQEVKQTQSQNNGTDPATHGTEEAPINTSENTTPADSNPIQPSPEAAGATAASDSQETTSTIPPSPENTTTEAPTTTPSPVPVNDTQINTIASTVQKKANADSSINPVWIRTAASLLIVAVLVSATVY</sequence>
<feature type="compositionally biased region" description="Basic and acidic residues" evidence="1">
    <location>
        <begin position="62"/>
        <end position="87"/>
    </location>
</feature>
<organism evidence="3 4">
    <name type="scientific">Trypanosoma theileri</name>
    <dbReference type="NCBI Taxonomy" id="67003"/>
    <lineage>
        <taxon>Eukaryota</taxon>
        <taxon>Discoba</taxon>
        <taxon>Euglenozoa</taxon>
        <taxon>Kinetoplastea</taxon>
        <taxon>Metakinetoplastina</taxon>
        <taxon>Trypanosomatida</taxon>
        <taxon>Trypanosomatidae</taxon>
        <taxon>Trypanosoma</taxon>
    </lineage>
</organism>
<gene>
    <name evidence="3" type="ORF">TM35_000431070</name>
</gene>
<dbReference type="VEuPathDB" id="TriTrypDB:TM35_000431070"/>
<feature type="region of interest" description="Disordered" evidence="1">
    <location>
        <begin position="47"/>
        <end position="245"/>
    </location>
</feature>
<evidence type="ECO:0000256" key="1">
    <source>
        <dbReference type="SAM" id="MobiDB-lite"/>
    </source>
</evidence>
<feature type="compositionally biased region" description="Low complexity" evidence="1">
    <location>
        <begin position="227"/>
        <end position="245"/>
    </location>
</feature>
<comment type="caution">
    <text evidence="3">The sequence shown here is derived from an EMBL/GenBank/DDBJ whole genome shotgun (WGS) entry which is preliminary data.</text>
</comment>
<feature type="compositionally biased region" description="Polar residues" evidence="1">
    <location>
        <begin position="137"/>
        <end position="155"/>
    </location>
</feature>
<evidence type="ECO:0000256" key="2">
    <source>
        <dbReference type="SAM" id="SignalP"/>
    </source>
</evidence>
<dbReference type="Proteomes" id="UP000192257">
    <property type="component" value="Unassembled WGS sequence"/>
</dbReference>
<dbReference type="GeneID" id="39989786"/>
<evidence type="ECO:0008006" key="5">
    <source>
        <dbReference type="Google" id="ProtNLM"/>
    </source>
</evidence>
<accession>A0A1X0NK35</accession>
<reference evidence="3 4" key="1">
    <citation type="submission" date="2017-03" db="EMBL/GenBank/DDBJ databases">
        <title>An alternative strategy for trypanosome survival in the mammalian bloodstream revealed through genome and transcriptome analysis of the ubiquitous bovine parasite Trypanosoma (Megatrypanum) theileri.</title>
        <authorList>
            <person name="Kelly S."/>
            <person name="Ivens A."/>
            <person name="Mott A."/>
            <person name="O'Neill E."/>
            <person name="Emms D."/>
            <person name="Macleod O."/>
            <person name="Voorheis P."/>
            <person name="Matthews J."/>
            <person name="Matthews K."/>
            <person name="Carrington M."/>
        </authorList>
    </citation>
    <scope>NUCLEOTIDE SEQUENCE [LARGE SCALE GENOMIC DNA]</scope>
    <source>
        <strain evidence="3">Edinburgh</strain>
    </source>
</reference>
<proteinExistence type="predicted"/>
<dbReference type="RefSeq" id="XP_028878605.1">
    <property type="nucleotide sequence ID" value="XM_029030006.1"/>
</dbReference>
<dbReference type="EMBL" id="NBCO01000043">
    <property type="protein sequence ID" value="ORC84539.1"/>
    <property type="molecule type" value="Genomic_DNA"/>
</dbReference>
<keyword evidence="4" id="KW-1185">Reference proteome</keyword>
<feature type="compositionally biased region" description="Polar residues" evidence="1">
    <location>
        <begin position="165"/>
        <end position="175"/>
    </location>
</feature>
<feature type="compositionally biased region" description="Polar residues" evidence="1">
    <location>
        <begin position="186"/>
        <end position="200"/>
    </location>
</feature>
<feature type="compositionally biased region" description="Polar residues" evidence="1">
    <location>
        <begin position="212"/>
        <end position="222"/>
    </location>
</feature>
<feature type="compositionally biased region" description="Basic and acidic residues" evidence="1">
    <location>
        <begin position="108"/>
        <end position="129"/>
    </location>
</feature>
<feature type="signal peptide" evidence="2">
    <location>
        <begin position="1"/>
        <end position="24"/>
    </location>
</feature>